<accession>A0AAD9JAI6</accession>
<evidence type="ECO:0000256" key="1">
    <source>
        <dbReference type="SAM" id="Phobius"/>
    </source>
</evidence>
<dbReference type="AlphaFoldDB" id="A0AAD9JAI6"/>
<keyword evidence="1" id="KW-1133">Transmembrane helix</keyword>
<keyword evidence="1" id="KW-0812">Transmembrane</keyword>
<sequence length="115" mass="13486">MMHLIRYISFFLYIFVVDPVNIFLKHYHKKIAGNITIRYPVKGPLDCEKLCVDIGDSCQAVNVIYTNRKHACDVMSRFPYTMDEMQNLMENNPDGKLVVKQGKYLNKYVHIIQVK</sequence>
<protein>
    <submittedName>
        <fullName evidence="2">Uncharacterized protein</fullName>
    </submittedName>
</protein>
<name>A0AAD9JAI6_9ANNE</name>
<reference evidence="2" key="1">
    <citation type="journal article" date="2023" name="Mol. Biol. Evol.">
        <title>Third-Generation Sequencing Reveals the Adaptive Role of the Epigenome in Three Deep-Sea Polychaetes.</title>
        <authorList>
            <person name="Perez M."/>
            <person name="Aroh O."/>
            <person name="Sun Y."/>
            <person name="Lan Y."/>
            <person name="Juniper S.K."/>
            <person name="Young C.R."/>
            <person name="Angers B."/>
            <person name="Qian P.Y."/>
        </authorList>
    </citation>
    <scope>NUCLEOTIDE SEQUENCE</scope>
    <source>
        <strain evidence="2">P08H-3</strain>
    </source>
</reference>
<gene>
    <name evidence="2" type="ORF">LSH36_443g03019</name>
</gene>
<dbReference type="EMBL" id="JAODUP010000443">
    <property type="protein sequence ID" value="KAK2149637.1"/>
    <property type="molecule type" value="Genomic_DNA"/>
</dbReference>
<feature type="transmembrane region" description="Helical" evidence="1">
    <location>
        <begin position="6"/>
        <end position="24"/>
    </location>
</feature>
<evidence type="ECO:0000313" key="3">
    <source>
        <dbReference type="Proteomes" id="UP001208570"/>
    </source>
</evidence>
<proteinExistence type="predicted"/>
<keyword evidence="1" id="KW-0472">Membrane</keyword>
<comment type="caution">
    <text evidence="2">The sequence shown here is derived from an EMBL/GenBank/DDBJ whole genome shotgun (WGS) entry which is preliminary data.</text>
</comment>
<keyword evidence="3" id="KW-1185">Reference proteome</keyword>
<dbReference type="Proteomes" id="UP001208570">
    <property type="component" value="Unassembled WGS sequence"/>
</dbReference>
<evidence type="ECO:0000313" key="2">
    <source>
        <dbReference type="EMBL" id="KAK2149637.1"/>
    </source>
</evidence>
<organism evidence="2 3">
    <name type="scientific">Paralvinella palmiformis</name>
    <dbReference type="NCBI Taxonomy" id="53620"/>
    <lineage>
        <taxon>Eukaryota</taxon>
        <taxon>Metazoa</taxon>
        <taxon>Spiralia</taxon>
        <taxon>Lophotrochozoa</taxon>
        <taxon>Annelida</taxon>
        <taxon>Polychaeta</taxon>
        <taxon>Sedentaria</taxon>
        <taxon>Canalipalpata</taxon>
        <taxon>Terebellida</taxon>
        <taxon>Terebelliformia</taxon>
        <taxon>Alvinellidae</taxon>
        <taxon>Paralvinella</taxon>
    </lineage>
</organism>